<dbReference type="Proteomes" id="UP001207468">
    <property type="component" value="Unassembled WGS sequence"/>
</dbReference>
<gene>
    <name evidence="1" type="ORF">F5148DRAFT_1154366</name>
</gene>
<name>A0ACC0TRQ3_9AGAM</name>
<keyword evidence="2" id="KW-1185">Reference proteome</keyword>
<proteinExistence type="predicted"/>
<evidence type="ECO:0000313" key="2">
    <source>
        <dbReference type="Proteomes" id="UP001207468"/>
    </source>
</evidence>
<organism evidence="1 2">
    <name type="scientific">Russula earlei</name>
    <dbReference type="NCBI Taxonomy" id="71964"/>
    <lineage>
        <taxon>Eukaryota</taxon>
        <taxon>Fungi</taxon>
        <taxon>Dikarya</taxon>
        <taxon>Basidiomycota</taxon>
        <taxon>Agaricomycotina</taxon>
        <taxon>Agaricomycetes</taxon>
        <taxon>Russulales</taxon>
        <taxon>Russulaceae</taxon>
        <taxon>Russula</taxon>
    </lineage>
</organism>
<comment type="caution">
    <text evidence="1">The sequence shown here is derived from an EMBL/GenBank/DDBJ whole genome shotgun (WGS) entry which is preliminary data.</text>
</comment>
<sequence length="281" mass="32338">MTNKAFLALFLLTFTNLLPAQTAIHATLNKAFTFYEEKQYDSAYKYFTSLKNEIVTSDSFAREIVFGLTASTFFKEVMAKDAGQWDNTIRLATELLNDLTAYHSVMGGELGGKRYYAYKDLVVAYFGLGKKDSAAKYQAILYDAYKNKLLPDGLDQYYNFEKITWKGLNVWGYEWYPNLGDKETEGSFSKQVYYIYSTNANGSDKSQLFRLHTIKIHKLAPGDPKADYVLTYIKSNKDHSESSKTLWDYVFTNPVNYDELHKAVLDFLEKNETQITELTKQ</sequence>
<accession>A0ACC0TRQ3</accession>
<reference evidence="1" key="1">
    <citation type="submission" date="2021-03" db="EMBL/GenBank/DDBJ databases">
        <title>Evolutionary priming and transition to the ectomycorrhizal habit in an iconic lineage of mushroom-forming fungi: is preadaptation a requirement?</title>
        <authorList>
            <consortium name="DOE Joint Genome Institute"/>
            <person name="Looney B.P."/>
            <person name="Miyauchi S."/>
            <person name="Morin E."/>
            <person name="Drula E."/>
            <person name="Courty P.E."/>
            <person name="Chicoki N."/>
            <person name="Fauchery L."/>
            <person name="Kohler A."/>
            <person name="Kuo A."/>
            <person name="LaButti K."/>
            <person name="Pangilinan J."/>
            <person name="Lipzen A."/>
            <person name="Riley R."/>
            <person name="Andreopoulos W."/>
            <person name="He G."/>
            <person name="Johnson J."/>
            <person name="Barry K.W."/>
            <person name="Grigoriev I.V."/>
            <person name="Nagy L."/>
            <person name="Hibbett D."/>
            <person name="Henrissat B."/>
            <person name="Matheny P.B."/>
            <person name="Labbe J."/>
            <person name="Martin A.F."/>
        </authorList>
    </citation>
    <scope>NUCLEOTIDE SEQUENCE</scope>
    <source>
        <strain evidence="1">BPL698</strain>
    </source>
</reference>
<evidence type="ECO:0000313" key="1">
    <source>
        <dbReference type="EMBL" id="KAI9437777.1"/>
    </source>
</evidence>
<protein>
    <submittedName>
        <fullName evidence="1">Uncharacterized protein</fullName>
    </submittedName>
</protein>
<dbReference type="EMBL" id="JAGFNK010000894">
    <property type="protein sequence ID" value="KAI9437777.1"/>
    <property type="molecule type" value="Genomic_DNA"/>
</dbReference>